<organism evidence="2 3">
    <name type="scientific">Dothistroma septosporum (strain NZE10 / CBS 128990)</name>
    <name type="common">Red band needle blight fungus</name>
    <name type="synonym">Mycosphaerella pini</name>
    <dbReference type="NCBI Taxonomy" id="675120"/>
    <lineage>
        <taxon>Eukaryota</taxon>
        <taxon>Fungi</taxon>
        <taxon>Dikarya</taxon>
        <taxon>Ascomycota</taxon>
        <taxon>Pezizomycotina</taxon>
        <taxon>Dothideomycetes</taxon>
        <taxon>Dothideomycetidae</taxon>
        <taxon>Mycosphaerellales</taxon>
        <taxon>Mycosphaerellaceae</taxon>
        <taxon>Dothistroma</taxon>
    </lineage>
</organism>
<reference evidence="2 3" key="2">
    <citation type="journal article" date="2012" name="PLoS Pathog.">
        <title>Diverse lifestyles and strategies of plant pathogenesis encoded in the genomes of eighteen Dothideomycetes fungi.</title>
        <authorList>
            <person name="Ohm R.A."/>
            <person name="Feau N."/>
            <person name="Henrissat B."/>
            <person name="Schoch C.L."/>
            <person name="Horwitz B.A."/>
            <person name="Barry K.W."/>
            <person name="Condon B.J."/>
            <person name="Copeland A.C."/>
            <person name="Dhillon B."/>
            <person name="Glaser F."/>
            <person name="Hesse C.N."/>
            <person name="Kosti I."/>
            <person name="LaButti K."/>
            <person name="Lindquist E.A."/>
            <person name="Lucas S."/>
            <person name="Salamov A.A."/>
            <person name="Bradshaw R.E."/>
            <person name="Ciuffetti L."/>
            <person name="Hamelin R.C."/>
            <person name="Kema G.H.J."/>
            <person name="Lawrence C."/>
            <person name="Scott J.A."/>
            <person name="Spatafora J.W."/>
            <person name="Turgeon B.G."/>
            <person name="de Wit P.J.G.M."/>
            <person name="Zhong S."/>
            <person name="Goodwin S.B."/>
            <person name="Grigoriev I.V."/>
        </authorList>
    </citation>
    <scope>NUCLEOTIDE SEQUENCE [LARGE SCALE GENOMIC DNA]</scope>
    <source>
        <strain evidence="3">NZE10 / CBS 128990</strain>
    </source>
</reference>
<protein>
    <recommendedName>
        <fullName evidence="4">Glycine zipper 2TM domain-containing protein</fullName>
    </recommendedName>
</protein>
<dbReference type="HOGENOM" id="CLU_824194_0_0_1"/>
<accession>N1PU32</accession>
<dbReference type="AlphaFoldDB" id="N1PU32"/>
<evidence type="ECO:0000256" key="1">
    <source>
        <dbReference type="SAM" id="MobiDB-lite"/>
    </source>
</evidence>
<dbReference type="Proteomes" id="UP000016933">
    <property type="component" value="Unassembled WGS sequence"/>
</dbReference>
<dbReference type="EMBL" id="KB446536">
    <property type="protein sequence ID" value="EME46966.1"/>
    <property type="molecule type" value="Genomic_DNA"/>
</dbReference>
<evidence type="ECO:0000313" key="2">
    <source>
        <dbReference type="EMBL" id="EME46966.1"/>
    </source>
</evidence>
<feature type="region of interest" description="Disordered" evidence="1">
    <location>
        <begin position="293"/>
        <end position="399"/>
    </location>
</feature>
<feature type="compositionally biased region" description="Basic and acidic residues" evidence="1">
    <location>
        <begin position="300"/>
        <end position="309"/>
    </location>
</feature>
<dbReference type="STRING" id="675120.N1PU32"/>
<reference evidence="3" key="1">
    <citation type="journal article" date="2012" name="PLoS Genet.">
        <title>The genomes of the fungal plant pathogens Cladosporium fulvum and Dothistroma septosporum reveal adaptation to different hosts and lifestyles but also signatures of common ancestry.</title>
        <authorList>
            <person name="de Wit P.J.G.M."/>
            <person name="van der Burgt A."/>
            <person name="Oekmen B."/>
            <person name="Stergiopoulos I."/>
            <person name="Abd-Elsalam K.A."/>
            <person name="Aerts A.L."/>
            <person name="Bahkali A.H."/>
            <person name="Beenen H.G."/>
            <person name="Chettri P."/>
            <person name="Cox M.P."/>
            <person name="Datema E."/>
            <person name="de Vries R.P."/>
            <person name="Dhillon B."/>
            <person name="Ganley A.R."/>
            <person name="Griffiths S.A."/>
            <person name="Guo Y."/>
            <person name="Hamelin R.C."/>
            <person name="Henrissat B."/>
            <person name="Kabir M.S."/>
            <person name="Jashni M.K."/>
            <person name="Kema G."/>
            <person name="Klaubauf S."/>
            <person name="Lapidus A."/>
            <person name="Levasseur A."/>
            <person name="Lindquist E."/>
            <person name="Mehrabi R."/>
            <person name="Ohm R.A."/>
            <person name="Owen T.J."/>
            <person name="Salamov A."/>
            <person name="Schwelm A."/>
            <person name="Schijlen E."/>
            <person name="Sun H."/>
            <person name="van den Burg H.A."/>
            <person name="van Ham R.C.H.J."/>
            <person name="Zhang S."/>
            <person name="Goodwin S.B."/>
            <person name="Grigoriev I.V."/>
            <person name="Collemare J."/>
            <person name="Bradshaw R.E."/>
        </authorList>
    </citation>
    <scope>NUCLEOTIDE SEQUENCE [LARGE SCALE GENOMIC DNA]</scope>
    <source>
        <strain evidence="3">NZE10 / CBS 128990</strain>
    </source>
</reference>
<feature type="compositionally biased region" description="Basic and acidic residues" evidence="1">
    <location>
        <begin position="324"/>
        <end position="346"/>
    </location>
</feature>
<name>N1PU32_DOTSN</name>
<dbReference type="OrthoDB" id="3649111at2759"/>
<gene>
    <name evidence="2" type="ORF">DOTSEDRAFT_69077</name>
</gene>
<feature type="compositionally biased region" description="Basic residues" evidence="1">
    <location>
        <begin position="365"/>
        <end position="381"/>
    </location>
</feature>
<dbReference type="OMA" id="AWIAHEV"/>
<keyword evidence="3" id="KW-1185">Reference proteome</keyword>
<sequence length="399" mass="46547">MSRPDQYPTSRSPPAGQGHRSSYSPSRHDDRNDRGRPERQRQQQQQPQDQPYFEPPPTTAYDDQYIPYEQHPQQSDHFPDYANYGAAPSDTRPQQHRPTPTEYFDRAYAPSSDPSSQSHQQVDPNSAMTPYDDEKAEAEWRRGVEEAYTYQRPEPPPTAYTEREAYEDDLMREQRERERDLDRIEWERERDRRYFEERSRQRDRSRDRERRRKRDEDSIREKVTGYPSDPKKGGRDVFGSSEGERGLAAKLAGGAGGAWIAHEVTDNALGTLGGLIVGAIAANTLEKQVEKRQNRKLYGNRRDSGDRYAKANKYGEVAYPVPGRDMDDVRRTGRDGSRDEVRERDRRARRRSQSFVSSVKDRVRSLSRRKAPSRPQASRRRSSYDSYDSYGTTEESRRR</sequence>
<dbReference type="eggNOG" id="ENOG502S756">
    <property type="taxonomic scope" value="Eukaryota"/>
</dbReference>
<evidence type="ECO:0008006" key="4">
    <source>
        <dbReference type="Google" id="ProtNLM"/>
    </source>
</evidence>
<proteinExistence type="predicted"/>
<evidence type="ECO:0000313" key="3">
    <source>
        <dbReference type="Proteomes" id="UP000016933"/>
    </source>
</evidence>
<feature type="compositionally biased region" description="Basic and acidic residues" evidence="1">
    <location>
        <begin position="161"/>
        <end position="235"/>
    </location>
</feature>
<feature type="compositionally biased region" description="Basic and acidic residues" evidence="1">
    <location>
        <begin position="26"/>
        <end position="41"/>
    </location>
</feature>
<feature type="compositionally biased region" description="Low complexity" evidence="1">
    <location>
        <begin position="42"/>
        <end position="52"/>
    </location>
</feature>
<feature type="region of interest" description="Disordered" evidence="1">
    <location>
        <begin position="1"/>
        <end position="241"/>
    </location>
</feature>
<feature type="compositionally biased region" description="Low complexity" evidence="1">
    <location>
        <begin position="110"/>
        <end position="124"/>
    </location>
</feature>